<evidence type="ECO:0000259" key="1">
    <source>
        <dbReference type="PROSITE" id="PS50835"/>
    </source>
</evidence>
<proteinExistence type="predicted"/>
<dbReference type="PROSITE" id="PS50835">
    <property type="entry name" value="IG_LIKE"/>
    <property type="match status" value="1"/>
</dbReference>
<reference evidence="2" key="1">
    <citation type="thesis" date="2021" institute="BYU ScholarsArchive" country="Provo, UT, USA">
        <title>Applications of and Algorithms for Genome Assembly and Genomic Analyses with an Emphasis on Marine Teleosts.</title>
        <authorList>
            <person name="Pickett B.D."/>
        </authorList>
    </citation>
    <scope>NUCLEOTIDE SEQUENCE</scope>
    <source>
        <strain evidence="2">HI-2016</strain>
    </source>
</reference>
<organism evidence="2 3">
    <name type="scientific">Albula glossodonta</name>
    <name type="common">roundjaw bonefish</name>
    <dbReference type="NCBI Taxonomy" id="121402"/>
    <lineage>
        <taxon>Eukaryota</taxon>
        <taxon>Metazoa</taxon>
        <taxon>Chordata</taxon>
        <taxon>Craniata</taxon>
        <taxon>Vertebrata</taxon>
        <taxon>Euteleostomi</taxon>
        <taxon>Actinopterygii</taxon>
        <taxon>Neopterygii</taxon>
        <taxon>Teleostei</taxon>
        <taxon>Albuliformes</taxon>
        <taxon>Albulidae</taxon>
        <taxon>Albula</taxon>
    </lineage>
</organism>
<dbReference type="InterPro" id="IPR036179">
    <property type="entry name" value="Ig-like_dom_sf"/>
</dbReference>
<dbReference type="Gene3D" id="2.60.40.10">
    <property type="entry name" value="Immunoglobulins"/>
    <property type="match status" value="1"/>
</dbReference>
<gene>
    <name evidence="2" type="ORF">JZ751_001310</name>
</gene>
<evidence type="ECO:0000313" key="3">
    <source>
        <dbReference type="Proteomes" id="UP000824540"/>
    </source>
</evidence>
<feature type="non-terminal residue" evidence="2">
    <location>
        <position position="1"/>
    </location>
</feature>
<dbReference type="Pfam" id="PF13927">
    <property type="entry name" value="Ig_3"/>
    <property type="match status" value="1"/>
</dbReference>
<comment type="caution">
    <text evidence="2">The sequence shown here is derived from an EMBL/GenBank/DDBJ whole genome shotgun (WGS) entry which is preliminary data.</text>
</comment>
<dbReference type="EMBL" id="JAFBMS010000002">
    <property type="protein sequence ID" value="KAG9354597.1"/>
    <property type="molecule type" value="Genomic_DNA"/>
</dbReference>
<dbReference type="InterPro" id="IPR007110">
    <property type="entry name" value="Ig-like_dom"/>
</dbReference>
<dbReference type="OrthoDB" id="8945556at2759"/>
<accession>A0A8T2PT58</accession>
<dbReference type="InterPro" id="IPR013783">
    <property type="entry name" value="Ig-like_fold"/>
</dbReference>
<feature type="domain" description="Ig-like" evidence="1">
    <location>
        <begin position="36"/>
        <end position="98"/>
    </location>
</feature>
<protein>
    <recommendedName>
        <fullName evidence="1">Ig-like domain-containing protein</fullName>
    </recommendedName>
</protein>
<name>A0A8T2PT58_9TELE</name>
<sequence>MQGSIDVWPAALQGHPLPQLFWRLEHKLRNKNKVIPQFSETPVDVTATIGENVTLPCVSRGVPSPVIAWHRKDGRQIPIRHNRNSGAMQLESGALLIQ</sequence>
<dbReference type="AlphaFoldDB" id="A0A8T2PT58"/>
<dbReference type="SUPFAM" id="SSF48726">
    <property type="entry name" value="Immunoglobulin"/>
    <property type="match status" value="1"/>
</dbReference>
<dbReference type="Proteomes" id="UP000824540">
    <property type="component" value="Unassembled WGS sequence"/>
</dbReference>
<evidence type="ECO:0000313" key="2">
    <source>
        <dbReference type="EMBL" id="KAG9354597.1"/>
    </source>
</evidence>
<keyword evidence="3" id="KW-1185">Reference proteome</keyword>